<feature type="compositionally biased region" description="Basic and acidic residues" evidence="1">
    <location>
        <begin position="105"/>
        <end position="119"/>
    </location>
</feature>
<keyword evidence="2" id="KW-0812">Transmembrane</keyword>
<protein>
    <submittedName>
        <fullName evidence="3">RabGAP/TBC domain-containing protein</fullName>
    </submittedName>
</protein>
<comment type="caution">
    <text evidence="3">The sequence shown here is derived from an EMBL/GenBank/DDBJ whole genome shotgun (WGS) entry which is preliminary data.</text>
</comment>
<feature type="transmembrane region" description="Helical" evidence="2">
    <location>
        <begin position="255"/>
        <end position="277"/>
    </location>
</feature>
<name>X6N5K4_RETFI</name>
<keyword evidence="2" id="KW-0472">Membrane</keyword>
<sequence>MFDTKHSFDRDDRAAIAEKKGTRKHGDEDDDYDTNADADINEDTIANANANADVNGNMKNANEIAIEIEKETTRKKDTIKKEREKEAEVWYEENLRAPIRHRHQRDSDGDGDDPSKRYDSVHYRTSKFQDRLGYMDNSHPKEAITTAIAAAITGTTPTTTAVMAATTTTTTANVIHNGFKRNGSGETHNREDHNSNSRNDEHLVSEQVLLKSNVADVVDHLQNPPQELKEGLEWNSLRGTSERRKKKFKKYTKSMALHFFFAAIGCGLTSLFGWRLYYYYYKKDKVLKTKTNNLWKTLMANKSTKSLLRRAECHTS</sequence>
<evidence type="ECO:0000313" key="3">
    <source>
        <dbReference type="EMBL" id="ETO21024.1"/>
    </source>
</evidence>
<evidence type="ECO:0000256" key="2">
    <source>
        <dbReference type="SAM" id="Phobius"/>
    </source>
</evidence>
<gene>
    <name evidence="3" type="ORF">RFI_16176</name>
</gene>
<dbReference type="EMBL" id="ASPP01012010">
    <property type="protein sequence ID" value="ETO21024.1"/>
    <property type="molecule type" value="Genomic_DNA"/>
</dbReference>
<proteinExistence type="predicted"/>
<feature type="compositionally biased region" description="Acidic residues" evidence="1">
    <location>
        <begin position="28"/>
        <end position="37"/>
    </location>
</feature>
<keyword evidence="2" id="KW-1133">Transmembrane helix</keyword>
<feature type="compositionally biased region" description="Basic and acidic residues" evidence="1">
    <location>
        <begin position="187"/>
        <end position="200"/>
    </location>
</feature>
<keyword evidence="4" id="KW-1185">Reference proteome</keyword>
<accession>X6N5K4</accession>
<feature type="region of interest" description="Disordered" evidence="1">
    <location>
        <begin position="99"/>
        <end position="119"/>
    </location>
</feature>
<feature type="region of interest" description="Disordered" evidence="1">
    <location>
        <begin position="176"/>
        <end position="200"/>
    </location>
</feature>
<evidence type="ECO:0000256" key="1">
    <source>
        <dbReference type="SAM" id="MobiDB-lite"/>
    </source>
</evidence>
<reference evidence="3 4" key="1">
    <citation type="journal article" date="2013" name="Curr. Biol.">
        <title>The Genome of the Foraminiferan Reticulomyxa filosa.</title>
        <authorList>
            <person name="Glockner G."/>
            <person name="Hulsmann N."/>
            <person name="Schleicher M."/>
            <person name="Noegel A.A."/>
            <person name="Eichinger L."/>
            <person name="Gallinger C."/>
            <person name="Pawlowski J."/>
            <person name="Sierra R."/>
            <person name="Euteneuer U."/>
            <person name="Pillet L."/>
            <person name="Moustafa A."/>
            <person name="Platzer M."/>
            <person name="Groth M."/>
            <person name="Szafranski K."/>
            <person name="Schliwa M."/>
        </authorList>
    </citation>
    <scope>NUCLEOTIDE SEQUENCE [LARGE SCALE GENOMIC DNA]</scope>
</reference>
<feature type="region of interest" description="Disordered" evidence="1">
    <location>
        <begin position="1"/>
        <end position="37"/>
    </location>
</feature>
<organism evidence="3 4">
    <name type="scientific">Reticulomyxa filosa</name>
    <dbReference type="NCBI Taxonomy" id="46433"/>
    <lineage>
        <taxon>Eukaryota</taxon>
        <taxon>Sar</taxon>
        <taxon>Rhizaria</taxon>
        <taxon>Retaria</taxon>
        <taxon>Foraminifera</taxon>
        <taxon>Monothalamids</taxon>
        <taxon>Reticulomyxidae</taxon>
        <taxon>Reticulomyxa</taxon>
    </lineage>
</organism>
<dbReference type="Proteomes" id="UP000023152">
    <property type="component" value="Unassembled WGS sequence"/>
</dbReference>
<feature type="compositionally biased region" description="Basic and acidic residues" evidence="1">
    <location>
        <begin position="1"/>
        <end position="27"/>
    </location>
</feature>
<dbReference type="AlphaFoldDB" id="X6N5K4"/>
<evidence type="ECO:0000313" key="4">
    <source>
        <dbReference type="Proteomes" id="UP000023152"/>
    </source>
</evidence>